<evidence type="ECO:0000313" key="3">
    <source>
        <dbReference type="EMBL" id="MFC3963692.1"/>
    </source>
</evidence>
<keyword evidence="4" id="KW-1185">Reference proteome</keyword>
<name>A0ABV8DW15_9NOCA</name>
<dbReference type="SUPFAM" id="SSF53335">
    <property type="entry name" value="S-adenosyl-L-methionine-dependent methyltransferases"/>
    <property type="match status" value="1"/>
</dbReference>
<keyword evidence="3" id="KW-0489">Methyltransferase</keyword>
<sequence length="210" mass="22909">MPDHAVAAAYDAVAELYTDVTRDQVATDLYGRALLTAFAEQVRGPVLDAGCGPGRITAHLRDLGLDIAGLDLSERLIEAARTEYQGIRFDLGDLSALPHPDGTLGGLVSWYSFIHVPPERLPAVFAEFARVLAPGGRLLLGFFAEAPGAQPAPFDHRVIRAYRWAPDRLAGLLGTAGLTATAWLVREPYPNERFRQAILLAERRRPDVSR</sequence>
<dbReference type="PANTHER" id="PTHR43861">
    <property type="entry name" value="TRANS-ACONITATE 2-METHYLTRANSFERASE-RELATED"/>
    <property type="match status" value="1"/>
</dbReference>
<dbReference type="EMBL" id="JBHSAX010000014">
    <property type="protein sequence ID" value="MFC3963692.1"/>
    <property type="molecule type" value="Genomic_DNA"/>
</dbReference>
<dbReference type="RefSeq" id="WP_378613437.1">
    <property type="nucleotide sequence ID" value="NZ_JBHSAX010000014.1"/>
</dbReference>
<protein>
    <submittedName>
        <fullName evidence="3">Class I SAM-dependent DNA methyltransferase</fullName>
    </submittedName>
</protein>
<evidence type="ECO:0000313" key="4">
    <source>
        <dbReference type="Proteomes" id="UP001595696"/>
    </source>
</evidence>
<gene>
    <name evidence="3" type="ORF">ACFO0B_16995</name>
</gene>
<dbReference type="GO" id="GO:0032259">
    <property type="term" value="P:methylation"/>
    <property type="evidence" value="ECO:0007669"/>
    <property type="project" value="UniProtKB-KW"/>
</dbReference>
<dbReference type="InterPro" id="IPR041698">
    <property type="entry name" value="Methyltransf_25"/>
</dbReference>
<dbReference type="Pfam" id="PF13649">
    <property type="entry name" value="Methyltransf_25"/>
    <property type="match status" value="1"/>
</dbReference>
<dbReference type="InterPro" id="IPR029063">
    <property type="entry name" value="SAM-dependent_MTases_sf"/>
</dbReference>
<comment type="caution">
    <text evidence="3">The sequence shown here is derived from an EMBL/GenBank/DDBJ whole genome shotgun (WGS) entry which is preliminary data.</text>
</comment>
<dbReference type="Gene3D" id="3.40.50.150">
    <property type="entry name" value="Vaccinia Virus protein VP39"/>
    <property type="match status" value="1"/>
</dbReference>
<dbReference type="CDD" id="cd02440">
    <property type="entry name" value="AdoMet_MTases"/>
    <property type="match status" value="1"/>
</dbReference>
<accession>A0ABV8DW15</accession>
<proteinExistence type="predicted"/>
<reference evidence="4" key="1">
    <citation type="journal article" date="2019" name="Int. J. Syst. Evol. Microbiol.">
        <title>The Global Catalogue of Microorganisms (GCM) 10K type strain sequencing project: providing services to taxonomists for standard genome sequencing and annotation.</title>
        <authorList>
            <consortium name="The Broad Institute Genomics Platform"/>
            <consortium name="The Broad Institute Genome Sequencing Center for Infectious Disease"/>
            <person name="Wu L."/>
            <person name="Ma J."/>
        </authorList>
    </citation>
    <scope>NUCLEOTIDE SEQUENCE [LARGE SCALE GENOMIC DNA]</scope>
    <source>
        <strain evidence="4">CGMCC 4.7330</strain>
    </source>
</reference>
<feature type="domain" description="Methyltransferase" evidence="2">
    <location>
        <begin position="46"/>
        <end position="136"/>
    </location>
</feature>
<evidence type="ECO:0000259" key="2">
    <source>
        <dbReference type="Pfam" id="PF13649"/>
    </source>
</evidence>
<organism evidence="3 4">
    <name type="scientific">Nocardia jiangsuensis</name>
    <dbReference type="NCBI Taxonomy" id="1691563"/>
    <lineage>
        <taxon>Bacteria</taxon>
        <taxon>Bacillati</taxon>
        <taxon>Actinomycetota</taxon>
        <taxon>Actinomycetes</taxon>
        <taxon>Mycobacteriales</taxon>
        <taxon>Nocardiaceae</taxon>
        <taxon>Nocardia</taxon>
    </lineage>
</organism>
<evidence type="ECO:0000256" key="1">
    <source>
        <dbReference type="ARBA" id="ARBA00022679"/>
    </source>
</evidence>
<keyword evidence="1" id="KW-0808">Transferase</keyword>
<dbReference type="Proteomes" id="UP001595696">
    <property type="component" value="Unassembled WGS sequence"/>
</dbReference>
<dbReference type="GO" id="GO:0008168">
    <property type="term" value="F:methyltransferase activity"/>
    <property type="evidence" value="ECO:0007669"/>
    <property type="project" value="UniProtKB-KW"/>
</dbReference>